<evidence type="ECO:0000256" key="1">
    <source>
        <dbReference type="SAM" id="Phobius"/>
    </source>
</evidence>
<evidence type="ECO:0000313" key="3">
    <source>
        <dbReference type="Proteomes" id="UP000253941"/>
    </source>
</evidence>
<dbReference type="Proteomes" id="UP000253941">
    <property type="component" value="Unassembled WGS sequence"/>
</dbReference>
<accession>A0A369TI66</accession>
<name>A0A369TI66_9PROT</name>
<proteinExistence type="predicted"/>
<protein>
    <submittedName>
        <fullName evidence="2">Uncharacterized protein</fullName>
    </submittedName>
</protein>
<gene>
    <name evidence="2" type="ORF">DRB17_01225</name>
</gene>
<keyword evidence="1" id="KW-0472">Membrane</keyword>
<keyword evidence="1" id="KW-1133">Transmembrane helix</keyword>
<reference evidence="2 3" key="1">
    <citation type="submission" date="2018-07" db="EMBL/GenBank/DDBJ databases">
        <title>Venubactetium sediminum gen. nov., sp. nov., isolated from a marine solar saltern.</title>
        <authorList>
            <person name="Wang S."/>
        </authorList>
    </citation>
    <scope>NUCLEOTIDE SEQUENCE [LARGE SCALE GENOMIC DNA]</scope>
    <source>
        <strain evidence="2 3">WD2A32</strain>
    </source>
</reference>
<dbReference type="AlphaFoldDB" id="A0A369TI66"/>
<organism evidence="2 3">
    <name type="scientific">Ferruginivarius sediminum</name>
    <dbReference type="NCBI Taxonomy" id="2661937"/>
    <lineage>
        <taxon>Bacteria</taxon>
        <taxon>Pseudomonadati</taxon>
        <taxon>Pseudomonadota</taxon>
        <taxon>Alphaproteobacteria</taxon>
        <taxon>Rhodospirillales</taxon>
        <taxon>Rhodospirillaceae</taxon>
        <taxon>Ferruginivarius</taxon>
    </lineage>
</organism>
<dbReference type="EMBL" id="QPMH01000001">
    <property type="protein sequence ID" value="RDD63817.1"/>
    <property type="molecule type" value="Genomic_DNA"/>
</dbReference>
<keyword evidence="1" id="KW-0812">Transmembrane</keyword>
<sequence>MVYVPPSNPLRTWDFRVTSVPIVGAGAFSPVSIISLTIPGLATTERLAVGWQASVTNQYSYNVGVGRYLTFASQPQYTAAGASSFWVTPAAMENVTPDRHHGLVAGSTSITAGDFISYDGDWCLNLCIYARATGQGGSDSLIIDGNGWMTVHRF</sequence>
<feature type="transmembrane region" description="Helical" evidence="1">
    <location>
        <begin position="20"/>
        <end position="42"/>
    </location>
</feature>
<evidence type="ECO:0000313" key="2">
    <source>
        <dbReference type="EMBL" id="RDD63817.1"/>
    </source>
</evidence>
<keyword evidence="3" id="KW-1185">Reference proteome</keyword>
<comment type="caution">
    <text evidence="2">The sequence shown here is derived from an EMBL/GenBank/DDBJ whole genome shotgun (WGS) entry which is preliminary data.</text>
</comment>